<dbReference type="EMBL" id="CAJNDS010000036">
    <property type="protein sequence ID" value="CAE6928699.1"/>
    <property type="molecule type" value="Genomic_DNA"/>
</dbReference>
<comment type="caution">
    <text evidence="1">The sequence shown here is derived from an EMBL/GenBank/DDBJ whole genome shotgun (WGS) entry which is preliminary data.</text>
</comment>
<accession>A0A812GWX4</accession>
<name>A0A812GWX4_9DINO</name>
<sequence length="399" mass="45685">MQSGAGHEEGRLTAVCVAGALQRGDLAFQATGWDSLQGLHDVLLLQLLDRFVLDPLDADSFFFLSKHPGYEPSKAFEDYMSSSPRLRAFQTDNQTGNAGWLAQLRKGHLENRSYLPYLLQGRGVRGRPFMNQPMNRQWAQCVDALDKVEGERGFQYKFVAFTRTDHVWKAAHPGVELLEASRCPERTTVWCLDTNEYSGINDRYFIMERPGARVIQGFVDTLNSWALLEEVNGYARLRTSSSASAPLNYERFLLQALLHAGLCLRYMTSVSGHAVWPERLSFAFAEVWHQGGTWEVKREPYLRVAHCRYVPAHCCRPDTLEFGGDLWCRHGLWRRHGRCRRQRGRLGLPSYPGGYVYERERIVDTHCSGAENFVRTCCQEPHVSITLRPSEQQLRDWPL</sequence>
<reference evidence="1" key="1">
    <citation type="submission" date="2021-02" db="EMBL/GenBank/DDBJ databases">
        <authorList>
            <person name="Dougan E. K."/>
            <person name="Rhodes N."/>
            <person name="Thang M."/>
            <person name="Chan C."/>
        </authorList>
    </citation>
    <scope>NUCLEOTIDE SEQUENCE</scope>
</reference>
<gene>
    <name evidence="1" type="ORF">SNAT2548_LOCUS754</name>
</gene>
<evidence type="ECO:0000313" key="1">
    <source>
        <dbReference type="EMBL" id="CAE6928699.1"/>
    </source>
</evidence>
<organism evidence="1 2">
    <name type="scientific">Symbiodinium natans</name>
    <dbReference type="NCBI Taxonomy" id="878477"/>
    <lineage>
        <taxon>Eukaryota</taxon>
        <taxon>Sar</taxon>
        <taxon>Alveolata</taxon>
        <taxon>Dinophyceae</taxon>
        <taxon>Suessiales</taxon>
        <taxon>Symbiodiniaceae</taxon>
        <taxon>Symbiodinium</taxon>
    </lineage>
</organism>
<protein>
    <submittedName>
        <fullName evidence="1">Uncharacterized protein</fullName>
    </submittedName>
</protein>
<proteinExistence type="predicted"/>
<evidence type="ECO:0000313" key="2">
    <source>
        <dbReference type="Proteomes" id="UP000604046"/>
    </source>
</evidence>
<dbReference type="OrthoDB" id="408902at2759"/>
<dbReference type="AlphaFoldDB" id="A0A812GWX4"/>
<dbReference type="Proteomes" id="UP000604046">
    <property type="component" value="Unassembled WGS sequence"/>
</dbReference>
<keyword evidence="2" id="KW-1185">Reference proteome</keyword>